<dbReference type="AlphaFoldDB" id="A0A1E1KW55"/>
<dbReference type="InterPro" id="IPR016181">
    <property type="entry name" value="Acyl_CoA_acyltransferase"/>
</dbReference>
<reference evidence="2" key="1">
    <citation type="submission" date="2016-03" db="EMBL/GenBank/DDBJ databases">
        <authorList>
            <person name="Guldener U."/>
        </authorList>
    </citation>
    <scope>NUCLEOTIDE SEQUENCE [LARGE SCALE GENOMIC DNA]</scope>
    <source>
        <strain evidence="2">04CH-RAC-A.6.1</strain>
    </source>
</reference>
<evidence type="ECO:0000313" key="1">
    <source>
        <dbReference type="EMBL" id="CZT02425.1"/>
    </source>
</evidence>
<evidence type="ECO:0008006" key="3">
    <source>
        <dbReference type="Google" id="ProtNLM"/>
    </source>
</evidence>
<dbReference type="Proteomes" id="UP000178912">
    <property type="component" value="Unassembled WGS sequence"/>
</dbReference>
<organism evidence="1 2">
    <name type="scientific">Rhynchosporium agropyri</name>
    <dbReference type="NCBI Taxonomy" id="914238"/>
    <lineage>
        <taxon>Eukaryota</taxon>
        <taxon>Fungi</taxon>
        <taxon>Dikarya</taxon>
        <taxon>Ascomycota</taxon>
        <taxon>Pezizomycotina</taxon>
        <taxon>Leotiomycetes</taxon>
        <taxon>Helotiales</taxon>
        <taxon>Ploettnerulaceae</taxon>
        <taxon>Rhynchosporium</taxon>
    </lineage>
</organism>
<evidence type="ECO:0000313" key="2">
    <source>
        <dbReference type="Proteomes" id="UP000178912"/>
    </source>
</evidence>
<keyword evidence="2" id="KW-1185">Reference proteome</keyword>
<dbReference type="EMBL" id="FJUX01000056">
    <property type="protein sequence ID" value="CZT02425.1"/>
    <property type="molecule type" value="Genomic_DNA"/>
</dbReference>
<gene>
    <name evidence="1" type="ORF">RAG0_09600</name>
</gene>
<dbReference type="OrthoDB" id="2821191at2759"/>
<protein>
    <recommendedName>
        <fullName evidence="3">N-acetyltransferase domain-containing protein</fullName>
    </recommendedName>
</protein>
<dbReference type="Gene3D" id="3.40.630.30">
    <property type="match status" value="1"/>
</dbReference>
<sequence length="245" mass="27016">MHTPLSNLQPNFSFRPAITKDGPSIIAIFDTSLPYLSTIGSIEQWGLVPFSQREGWVEETLKQLADAENYHLTGESEEGSVNERLRLFVVEVESEAETKPEAQTKVDSDVRGFDSGNTGSCSQLAGIVFVRAEWVPSYITSQSHISISDTERVSSIYLEVMVSDPLIGKGAGKALIEGVCEFGRSLGKTVLYVDGWAGNEKKLIRGKLSGFGRYYEKQGFQLIADFSLPRKGKVPWLGALMKMNI</sequence>
<proteinExistence type="predicted"/>
<accession>A0A1E1KW55</accession>
<dbReference type="SUPFAM" id="SSF55729">
    <property type="entry name" value="Acyl-CoA N-acyltransferases (Nat)"/>
    <property type="match status" value="1"/>
</dbReference>
<name>A0A1E1KW55_9HELO</name>